<dbReference type="AlphaFoldDB" id="A0A8H4VID4"/>
<feature type="transmembrane region" description="Helical" evidence="1">
    <location>
        <begin position="20"/>
        <end position="39"/>
    </location>
</feature>
<comment type="caution">
    <text evidence="2">The sequence shown here is derived from an EMBL/GenBank/DDBJ whole genome shotgun (WGS) entry which is preliminary data.</text>
</comment>
<evidence type="ECO:0000256" key="1">
    <source>
        <dbReference type="SAM" id="Phobius"/>
    </source>
</evidence>
<feature type="transmembrane region" description="Helical" evidence="1">
    <location>
        <begin position="207"/>
        <end position="231"/>
    </location>
</feature>
<feature type="transmembrane region" description="Helical" evidence="1">
    <location>
        <begin position="170"/>
        <end position="195"/>
    </location>
</feature>
<protein>
    <submittedName>
        <fullName evidence="2">Uncharacterized protein</fullName>
    </submittedName>
</protein>
<evidence type="ECO:0000313" key="2">
    <source>
        <dbReference type="EMBL" id="KAF4610632.1"/>
    </source>
</evidence>
<reference evidence="2 3" key="1">
    <citation type="submission" date="2019-12" db="EMBL/GenBank/DDBJ databases">
        <authorList>
            <person name="Floudas D."/>
            <person name="Bentzer J."/>
            <person name="Ahren D."/>
            <person name="Johansson T."/>
            <person name="Persson P."/>
            <person name="Tunlid A."/>
        </authorList>
    </citation>
    <scope>NUCLEOTIDE SEQUENCE [LARGE SCALE GENOMIC DNA]</scope>
    <source>
        <strain evidence="2 3">CBS 102.39</strain>
    </source>
</reference>
<dbReference type="EMBL" id="JAACJL010000058">
    <property type="protein sequence ID" value="KAF4610632.1"/>
    <property type="molecule type" value="Genomic_DNA"/>
</dbReference>
<dbReference type="Proteomes" id="UP000521872">
    <property type="component" value="Unassembled WGS sequence"/>
</dbReference>
<feature type="transmembrane region" description="Helical" evidence="1">
    <location>
        <begin position="251"/>
        <end position="270"/>
    </location>
</feature>
<gene>
    <name evidence="2" type="ORF">D9613_007335</name>
</gene>
<keyword evidence="1" id="KW-1133">Transmembrane helix</keyword>
<sequence>MPSLSFQKVELDGYLNSNMIEMFLMGIYTIVYGWTIFIYTQRKDTNRISILGVITVIYVLSCIASAVDWYKNNQTFVAHGNTMFHAFNFMSNAYSYLDTINHTCHHLVILLADGLLMWRCCIVFTGSRRIAWIPCVLWLVEAALSITLVIGDVLRTNTPSNAKIILLNTLTSALFFTSALTSMMSTFLIAYRIYVASRFSGASKSRFMNVIDIVVQSSAVYTLSVLVVAIYDVIPYPHSKSGRISYNMVVDYVGCVALVMIGMMPTLMVARVAMSSGNGGTTVASAGTVPGKPSIIHFQSRGADFRQSWVSADSDELDFYDEGRKTDTLDRV</sequence>
<feature type="transmembrane region" description="Helical" evidence="1">
    <location>
        <begin position="99"/>
        <end position="118"/>
    </location>
</feature>
<keyword evidence="1" id="KW-0472">Membrane</keyword>
<organism evidence="2 3">
    <name type="scientific">Agrocybe pediades</name>
    <dbReference type="NCBI Taxonomy" id="84607"/>
    <lineage>
        <taxon>Eukaryota</taxon>
        <taxon>Fungi</taxon>
        <taxon>Dikarya</taxon>
        <taxon>Basidiomycota</taxon>
        <taxon>Agaricomycotina</taxon>
        <taxon>Agaricomycetes</taxon>
        <taxon>Agaricomycetidae</taxon>
        <taxon>Agaricales</taxon>
        <taxon>Agaricineae</taxon>
        <taxon>Strophariaceae</taxon>
        <taxon>Agrocybe</taxon>
    </lineage>
</organism>
<accession>A0A8H4VID4</accession>
<keyword evidence="1" id="KW-0812">Transmembrane</keyword>
<keyword evidence="3" id="KW-1185">Reference proteome</keyword>
<evidence type="ECO:0000313" key="3">
    <source>
        <dbReference type="Proteomes" id="UP000521872"/>
    </source>
</evidence>
<name>A0A8H4VID4_9AGAR</name>
<feature type="transmembrane region" description="Helical" evidence="1">
    <location>
        <begin position="130"/>
        <end position="150"/>
    </location>
</feature>
<proteinExistence type="predicted"/>
<feature type="transmembrane region" description="Helical" evidence="1">
    <location>
        <begin position="48"/>
        <end position="67"/>
    </location>
</feature>